<dbReference type="EMBL" id="RSCJ01000035">
    <property type="protein sequence ID" value="RUR73477.1"/>
    <property type="molecule type" value="Genomic_DNA"/>
</dbReference>
<dbReference type="InterPro" id="IPR036922">
    <property type="entry name" value="Rieske_2Fe-2S_sf"/>
</dbReference>
<evidence type="ECO:0000256" key="5">
    <source>
        <dbReference type="ARBA" id="ARBA00023014"/>
    </source>
</evidence>
<keyword evidence="5" id="KW-0411">Iron-sulfur</keyword>
<dbReference type="Proteomes" id="UP000268857">
    <property type="component" value="Unassembled WGS sequence"/>
</dbReference>
<evidence type="ECO:0000256" key="2">
    <source>
        <dbReference type="ARBA" id="ARBA00022723"/>
    </source>
</evidence>
<dbReference type="Gene3D" id="3.90.380.10">
    <property type="entry name" value="Naphthalene 1,2-dioxygenase Alpha Subunit, Chain A, domain 1"/>
    <property type="match status" value="1"/>
</dbReference>
<dbReference type="InterPro" id="IPR015881">
    <property type="entry name" value="ARHD_Rieske_2Fe_2S"/>
</dbReference>
<evidence type="ECO:0000256" key="1">
    <source>
        <dbReference type="ARBA" id="ARBA00022714"/>
    </source>
</evidence>
<evidence type="ECO:0000259" key="6">
    <source>
        <dbReference type="PROSITE" id="PS51296"/>
    </source>
</evidence>
<dbReference type="GO" id="GO:0005506">
    <property type="term" value="F:iron ion binding"/>
    <property type="evidence" value="ECO:0007669"/>
    <property type="project" value="InterPro"/>
</dbReference>
<reference evidence="7 8" key="1">
    <citation type="journal article" date="2019" name="Genome Biol. Evol.">
        <title>Day and night: Metabolic profiles and evolutionary relationships of six axenic non-marine cyanobacteria.</title>
        <authorList>
            <person name="Will S.E."/>
            <person name="Henke P."/>
            <person name="Boedeker C."/>
            <person name="Huang S."/>
            <person name="Brinkmann H."/>
            <person name="Rohde M."/>
            <person name="Jarek M."/>
            <person name="Friedl T."/>
            <person name="Seufert S."/>
            <person name="Schumacher M."/>
            <person name="Overmann J."/>
            <person name="Neumann-Schaal M."/>
            <person name="Petersen J."/>
        </authorList>
    </citation>
    <scope>NUCLEOTIDE SEQUENCE [LARGE SCALE GENOMIC DNA]</scope>
    <source>
        <strain evidence="7 8">PCC 6912</strain>
    </source>
</reference>
<dbReference type="InterPro" id="IPR050584">
    <property type="entry name" value="Cholesterol_7-desaturase"/>
</dbReference>
<sequence>MVQDQILLNDWHVIGRSQDFQPGTVMHKRLLGEDLVLWHNGDKVLAWQDFCPHRGARLSLGWVEKDTLVCPYHVESQQPRRLPLDLQAEVHLPSDRYSLAYRKWLKQQGVVFGTI</sequence>
<dbReference type="SUPFAM" id="SSF50022">
    <property type="entry name" value="ISP domain"/>
    <property type="match status" value="1"/>
</dbReference>
<dbReference type="GO" id="GO:0051537">
    <property type="term" value="F:2 iron, 2 sulfur cluster binding"/>
    <property type="evidence" value="ECO:0007669"/>
    <property type="project" value="UniProtKB-KW"/>
</dbReference>
<dbReference type="OrthoDB" id="477744at2"/>
<dbReference type="STRING" id="211165.GCA_000317285_01162"/>
<dbReference type="InterPro" id="IPR017941">
    <property type="entry name" value="Rieske_2Fe-2S"/>
</dbReference>
<accession>A0A433MYM7</accession>
<dbReference type="Gene3D" id="2.102.10.10">
    <property type="entry name" value="Rieske [2Fe-2S] iron-sulphur domain"/>
    <property type="match status" value="1"/>
</dbReference>
<dbReference type="Pfam" id="PF00355">
    <property type="entry name" value="Rieske"/>
    <property type="match status" value="1"/>
</dbReference>
<dbReference type="PANTHER" id="PTHR21266">
    <property type="entry name" value="IRON-SULFUR DOMAIN CONTAINING PROTEIN"/>
    <property type="match status" value="1"/>
</dbReference>
<proteinExistence type="predicted"/>
<organism evidence="7 8">
    <name type="scientific">Chlorogloeopsis fritschii PCC 6912</name>
    <dbReference type="NCBI Taxonomy" id="211165"/>
    <lineage>
        <taxon>Bacteria</taxon>
        <taxon>Bacillati</taxon>
        <taxon>Cyanobacteriota</taxon>
        <taxon>Cyanophyceae</taxon>
        <taxon>Nostocales</taxon>
        <taxon>Chlorogloeopsidaceae</taxon>
        <taxon>Chlorogloeopsis</taxon>
    </lineage>
</organism>
<keyword evidence="8" id="KW-1185">Reference proteome</keyword>
<dbReference type="GO" id="GO:0016705">
    <property type="term" value="F:oxidoreductase activity, acting on paired donors, with incorporation or reduction of molecular oxygen"/>
    <property type="evidence" value="ECO:0007669"/>
    <property type="project" value="UniProtKB-ARBA"/>
</dbReference>
<dbReference type="GO" id="GO:0004497">
    <property type="term" value="F:monooxygenase activity"/>
    <property type="evidence" value="ECO:0007669"/>
    <property type="project" value="UniProtKB-ARBA"/>
</dbReference>
<feature type="domain" description="Rieske" evidence="6">
    <location>
        <begin position="11"/>
        <end position="73"/>
    </location>
</feature>
<dbReference type="PROSITE" id="PS51296">
    <property type="entry name" value="RIESKE"/>
    <property type="match status" value="1"/>
</dbReference>
<keyword evidence="3" id="KW-0560">Oxidoreductase</keyword>
<keyword evidence="1" id="KW-0001">2Fe-2S</keyword>
<evidence type="ECO:0000313" key="8">
    <source>
        <dbReference type="Proteomes" id="UP000268857"/>
    </source>
</evidence>
<keyword evidence="4" id="KW-0408">Iron</keyword>
<dbReference type="RefSeq" id="WP_016873721.1">
    <property type="nucleotide sequence ID" value="NZ_AJLN01000047.1"/>
</dbReference>
<evidence type="ECO:0000256" key="3">
    <source>
        <dbReference type="ARBA" id="ARBA00023002"/>
    </source>
</evidence>
<keyword evidence="2" id="KW-0479">Metal-binding</keyword>
<dbReference type="AlphaFoldDB" id="A0A433MYM7"/>
<dbReference type="PANTHER" id="PTHR21266:SF60">
    <property type="entry name" value="3-KETOSTEROID-9-ALPHA-MONOOXYGENASE, OXYGENASE COMPONENT"/>
    <property type="match status" value="1"/>
</dbReference>
<dbReference type="PROSITE" id="PS00570">
    <property type="entry name" value="RING_HYDROXYL_ALPHA"/>
    <property type="match status" value="1"/>
</dbReference>
<evidence type="ECO:0000256" key="4">
    <source>
        <dbReference type="ARBA" id="ARBA00023004"/>
    </source>
</evidence>
<evidence type="ECO:0000313" key="7">
    <source>
        <dbReference type="EMBL" id="RUR73477.1"/>
    </source>
</evidence>
<gene>
    <name evidence="7" type="ORF">PCC6912_56480</name>
</gene>
<comment type="caution">
    <text evidence="7">The sequence shown here is derived from an EMBL/GenBank/DDBJ whole genome shotgun (WGS) entry which is preliminary data.</text>
</comment>
<protein>
    <recommendedName>
        <fullName evidence="6">Rieske domain-containing protein</fullName>
    </recommendedName>
</protein>
<name>A0A433MYM7_CHLFR</name>